<accession>D5EJI4</accession>
<dbReference type="HOGENOM" id="CLU_146069_0_1_0"/>
<sequence>MSKSDIFKPKVEAQPDNMLFRFSLGQALCDEGASGEAIPHLQRCADSRDDWMLPRILLGKALLEAGQNDTAKPILETALELAVSQHHDDPAEELRGLLEDL</sequence>
<gene>
    <name evidence="1" type="ordered locus">Caka_1564</name>
</gene>
<dbReference type="RefSeq" id="WP_013043305.1">
    <property type="nucleotide sequence ID" value="NC_014008.1"/>
</dbReference>
<protein>
    <submittedName>
        <fullName evidence="1">DnaJ-like protein</fullName>
    </submittedName>
</protein>
<dbReference type="eggNOG" id="ENOG5034AH1">
    <property type="taxonomic scope" value="Bacteria"/>
</dbReference>
<dbReference type="SUPFAM" id="SSF48452">
    <property type="entry name" value="TPR-like"/>
    <property type="match status" value="1"/>
</dbReference>
<dbReference type="AlphaFoldDB" id="D5EJI4"/>
<dbReference type="InterPro" id="IPR011990">
    <property type="entry name" value="TPR-like_helical_dom_sf"/>
</dbReference>
<dbReference type="Gene3D" id="1.25.40.10">
    <property type="entry name" value="Tetratricopeptide repeat domain"/>
    <property type="match status" value="1"/>
</dbReference>
<keyword evidence="2" id="KW-1185">Reference proteome</keyword>
<dbReference type="EMBL" id="CP001998">
    <property type="protein sequence ID" value="ADE54583.1"/>
    <property type="molecule type" value="Genomic_DNA"/>
</dbReference>
<name>D5EJI4_CORAD</name>
<dbReference type="STRING" id="583355.Caka_1564"/>
<reference evidence="1 2" key="1">
    <citation type="journal article" date="2010" name="Stand. Genomic Sci.">
        <title>Complete genome sequence of Coraliomargarita akajimensis type strain (04OKA010-24).</title>
        <authorList>
            <person name="Mavromatis K."/>
            <person name="Abt B."/>
            <person name="Brambilla E."/>
            <person name="Lapidus A."/>
            <person name="Copeland A."/>
            <person name="Deshpande S."/>
            <person name="Nolan M."/>
            <person name="Lucas S."/>
            <person name="Tice H."/>
            <person name="Cheng J.F."/>
            <person name="Han C."/>
            <person name="Detter J.C."/>
            <person name="Woyke T."/>
            <person name="Goodwin L."/>
            <person name="Pitluck S."/>
            <person name="Held B."/>
            <person name="Brettin T."/>
            <person name="Tapia R."/>
            <person name="Ivanova N."/>
            <person name="Mikhailova N."/>
            <person name="Pati A."/>
            <person name="Liolios K."/>
            <person name="Chen A."/>
            <person name="Palaniappan K."/>
            <person name="Land M."/>
            <person name="Hauser L."/>
            <person name="Chang Y.J."/>
            <person name="Jeffries C.D."/>
            <person name="Rohde M."/>
            <person name="Goker M."/>
            <person name="Bristow J."/>
            <person name="Eisen J.A."/>
            <person name="Markowitz V."/>
            <person name="Hugenholtz P."/>
            <person name="Klenk H.P."/>
            <person name="Kyrpides N.C."/>
        </authorList>
    </citation>
    <scope>NUCLEOTIDE SEQUENCE [LARGE SCALE GENOMIC DNA]</scope>
    <source>
        <strain evidence="2">DSM 45221 / IAM 15411 / JCM 23193 / KCTC 12865</strain>
    </source>
</reference>
<proteinExistence type="predicted"/>
<evidence type="ECO:0000313" key="2">
    <source>
        <dbReference type="Proteomes" id="UP000000925"/>
    </source>
</evidence>
<organism evidence="1 2">
    <name type="scientific">Coraliomargarita akajimensis (strain DSM 45221 / IAM 15411 / JCM 23193 / KCTC 12865 / 04OKA010-24)</name>
    <dbReference type="NCBI Taxonomy" id="583355"/>
    <lineage>
        <taxon>Bacteria</taxon>
        <taxon>Pseudomonadati</taxon>
        <taxon>Verrucomicrobiota</taxon>
        <taxon>Opitutia</taxon>
        <taxon>Puniceicoccales</taxon>
        <taxon>Coraliomargaritaceae</taxon>
        <taxon>Coraliomargarita</taxon>
    </lineage>
</organism>
<evidence type="ECO:0000313" key="1">
    <source>
        <dbReference type="EMBL" id="ADE54583.1"/>
    </source>
</evidence>
<dbReference type="KEGG" id="caa:Caka_1564"/>
<dbReference type="Proteomes" id="UP000000925">
    <property type="component" value="Chromosome"/>
</dbReference>